<protein>
    <recommendedName>
        <fullName evidence="4">Pilus assembly protein CpaD</fullName>
    </recommendedName>
</protein>
<dbReference type="Pfam" id="PF09476">
    <property type="entry name" value="Pilus_CpaD"/>
    <property type="match status" value="1"/>
</dbReference>
<name>A0A1V2N8N2_9HYPH</name>
<proteinExistence type="predicted"/>
<feature type="region of interest" description="Disordered" evidence="1">
    <location>
        <begin position="222"/>
        <end position="243"/>
    </location>
</feature>
<dbReference type="InterPro" id="IPR013361">
    <property type="entry name" value="Pilus_CpaD"/>
</dbReference>
<reference evidence="2 3" key="1">
    <citation type="journal article" date="2017" name="PLoS ONE">
        <title>Genomic sequence of 'Candidatus Liberibacter solanacearum' haplotype C and its comparison with haplotype A and B genomes.</title>
        <authorList>
            <person name="Wang J."/>
            <person name="Haapalainen M."/>
            <person name="Schott T."/>
            <person name="Thompson S.M."/>
            <person name="Smith G.R."/>
            <person name="Nissinen A.I."/>
            <person name="Pirhonen M."/>
        </authorList>
    </citation>
    <scope>NUCLEOTIDE SEQUENCE [LARGE SCALE GENOMIC DNA]</scope>
    <source>
        <strain evidence="2 3">FIN111</strain>
    </source>
</reference>
<feature type="compositionally biased region" description="Basic and acidic residues" evidence="1">
    <location>
        <begin position="228"/>
        <end position="243"/>
    </location>
</feature>
<evidence type="ECO:0000313" key="2">
    <source>
        <dbReference type="EMBL" id="ONI60062.1"/>
    </source>
</evidence>
<evidence type="ECO:0000313" key="3">
    <source>
        <dbReference type="Proteomes" id="UP000189542"/>
    </source>
</evidence>
<organism evidence="2 3">
    <name type="scientific">Candidatus Liberibacter solanacearum</name>
    <dbReference type="NCBI Taxonomy" id="556287"/>
    <lineage>
        <taxon>Bacteria</taxon>
        <taxon>Pseudomonadati</taxon>
        <taxon>Pseudomonadota</taxon>
        <taxon>Alphaproteobacteria</taxon>
        <taxon>Hyphomicrobiales</taxon>
        <taxon>Rhizobiaceae</taxon>
        <taxon>Liberibacter</taxon>
    </lineage>
</organism>
<dbReference type="AlphaFoldDB" id="A0A1V2N8N2"/>
<dbReference type="Proteomes" id="UP000189542">
    <property type="component" value="Unassembled WGS sequence"/>
</dbReference>
<evidence type="ECO:0000256" key="1">
    <source>
        <dbReference type="SAM" id="MobiDB-lite"/>
    </source>
</evidence>
<dbReference type="OrthoDB" id="9802674at2"/>
<dbReference type="RefSeq" id="WP_076969130.1">
    <property type="nucleotide sequence ID" value="NZ_LVWB01000006.1"/>
</dbReference>
<dbReference type="InterPro" id="IPR019027">
    <property type="entry name" value="Pilus_biogenesis_CpaD-related"/>
</dbReference>
<accession>A0A1V2N8N2</accession>
<sequence>MMRDIMIKEIFGGMCFKRLVSMENFIGSLKKIFRKIVFLIFFFLMQISFLLLFCGNNVLANQHDYRDRYPIVMKKVEKSLDIPLLSGRGKLPSDMYDTIKGFIDRYKQNSTSVIFILIPTPTISSHATQDALKNIRRFIISNGIPTSSLSERSYHADYELDIDTIRLSYFASRPSAGKCGFWPEDILGSSLENSNWSNYGCSYQNNLAAQIVNPTDLFAPRSMTPPDAVHRDRSIHRYQEGGK</sequence>
<comment type="caution">
    <text evidence="2">The sequence shown here is derived from an EMBL/GenBank/DDBJ whole genome shotgun (WGS) entry which is preliminary data.</text>
</comment>
<evidence type="ECO:0008006" key="4">
    <source>
        <dbReference type="Google" id="ProtNLM"/>
    </source>
</evidence>
<gene>
    <name evidence="2" type="ORF">AYO25_02000</name>
</gene>
<dbReference type="EMBL" id="LVWB01000006">
    <property type="protein sequence ID" value="ONI60062.1"/>
    <property type="molecule type" value="Genomic_DNA"/>
</dbReference>
<dbReference type="NCBIfam" id="TIGR02522">
    <property type="entry name" value="pilus_cpaD"/>
    <property type="match status" value="1"/>
</dbReference>